<dbReference type="EMBL" id="KY322437">
    <property type="protein sequence ID" value="AUF82575.1"/>
    <property type="molecule type" value="Genomic_DNA"/>
</dbReference>
<protein>
    <submittedName>
        <fullName evidence="1">Uncharacterized protein</fullName>
    </submittedName>
</protein>
<reference evidence="1" key="1">
    <citation type="journal article" date="2018" name="Virology">
        <title>A giant virus infecting green algae encodes key fermentation genes.</title>
        <authorList>
            <person name="Schvarcz C.R."/>
            <person name="Steward G.F."/>
        </authorList>
    </citation>
    <scope>NUCLEOTIDE SEQUENCE [LARGE SCALE GENOMIC DNA]</scope>
</reference>
<name>A0A2P0VNT4_9VIRU</name>
<accession>A0A2P0VNT4</accession>
<dbReference type="Proteomes" id="UP000244773">
    <property type="component" value="Segment"/>
</dbReference>
<evidence type="ECO:0000313" key="2">
    <source>
        <dbReference type="Proteomes" id="UP000244773"/>
    </source>
</evidence>
<sequence length="152" mass="17221">MIKYIILLSFATIAQALVCTNDCLERKENGRDTFVACPQFCDQKYYDHDGACAYVPTDCSDRASDSLGCFPKTCKCKSGYFYQDESGLCVIRDTNKVKTFRQITHDSDSTDSECKRFDTYICTRDIGICGHPSICMCQDSDKTYDKRTGTCY</sequence>
<organism evidence="1">
    <name type="scientific">Tetraselmis virus 1</name>
    <dbReference type="NCBI Taxonomy" id="2060617"/>
    <lineage>
        <taxon>Viruses</taxon>
        <taxon>Varidnaviria</taxon>
        <taxon>Bamfordvirae</taxon>
        <taxon>Nucleocytoviricota</taxon>
        <taxon>Megaviricetes</taxon>
        <taxon>Imitervirales</taxon>
        <taxon>Allomimiviridae</taxon>
        <taxon>Oceanusvirus</taxon>
        <taxon>Oceanusvirus kaneohense</taxon>
    </lineage>
</organism>
<keyword evidence="2" id="KW-1185">Reference proteome</keyword>
<evidence type="ECO:0000313" key="1">
    <source>
        <dbReference type="EMBL" id="AUF82575.1"/>
    </source>
</evidence>
<proteinExistence type="predicted"/>
<gene>
    <name evidence="1" type="ORF">TetV_493</name>
</gene>